<reference evidence="2 3" key="1">
    <citation type="submission" date="2019-08" db="EMBL/GenBank/DDBJ databases">
        <title>Deep-cultivation of Planctomycetes and their phenomic and genomic characterization uncovers novel biology.</title>
        <authorList>
            <person name="Wiegand S."/>
            <person name="Jogler M."/>
            <person name="Boedeker C."/>
            <person name="Pinto D."/>
            <person name="Vollmers J."/>
            <person name="Rivas-Marin E."/>
            <person name="Kohn T."/>
            <person name="Peeters S.H."/>
            <person name="Heuer A."/>
            <person name="Rast P."/>
            <person name="Oberbeckmann S."/>
            <person name="Bunk B."/>
            <person name="Jeske O."/>
            <person name="Meyerdierks A."/>
            <person name="Storesund J.E."/>
            <person name="Kallscheuer N."/>
            <person name="Luecker S."/>
            <person name="Lage O.M."/>
            <person name="Pohl T."/>
            <person name="Merkel B.J."/>
            <person name="Hornburger P."/>
            <person name="Mueller R.-W."/>
            <person name="Bruemmer F."/>
            <person name="Labrenz M."/>
            <person name="Spormann A.M."/>
            <person name="Op den Camp H."/>
            <person name="Overmann J."/>
            <person name="Amann R."/>
            <person name="Jetten M.S.M."/>
            <person name="Mascher T."/>
            <person name="Medema M.H."/>
            <person name="Devos D.P."/>
            <person name="Kaster A.-K."/>
            <person name="Ovreas L."/>
            <person name="Rohde M."/>
            <person name="Galperin M.Y."/>
            <person name="Jogler C."/>
        </authorList>
    </citation>
    <scope>NUCLEOTIDE SEQUENCE [LARGE SCALE GENOMIC DNA]</scope>
    <source>
        <strain evidence="2 3">DSM 8797</strain>
    </source>
</reference>
<dbReference type="RefSeq" id="WP_002645676.1">
    <property type="nucleotide sequence ID" value="NZ_CP042910.1"/>
</dbReference>
<protein>
    <recommendedName>
        <fullName evidence="4">Alpha/beta hydrolase family protein</fullName>
    </recommendedName>
</protein>
<feature type="signal peptide" evidence="1">
    <location>
        <begin position="1"/>
        <end position="24"/>
    </location>
</feature>
<sequence>MPVNQWMKLFVLFLMLDAVGRLFAAEPVNIHSIPNDLQVPKVTQEKPQAGKRVWQQNPGFEQTEITHALYLPSDWVPGKKYPVIMEYPGNGGYSNALNDVSQGRVQDCKLGFGLSAGKGMIWVSLPFVDPRTGKHTIKWWGDPDATADYCRQTVARICREFGGDPEYVFLTGFSRGAIACNYIGLRDDEIAALWKGMLPHSHYDGVRKWNYPDCDAASARQRLARLGSRRQFITQEKSTQATEVYLKDSDPHGQFTFMAIPYPNHSDKWVLKDIPERARARQWLTDCLKN</sequence>
<gene>
    <name evidence="2" type="ORF">GmarT_46110</name>
</gene>
<feature type="chain" id="PRO_5047506125" description="Alpha/beta hydrolase family protein" evidence="1">
    <location>
        <begin position="25"/>
        <end position="290"/>
    </location>
</feature>
<dbReference type="Proteomes" id="UP000322887">
    <property type="component" value="Chromosome"/>
</dbReference>
<dbReference type="SUPFAM" id="SSF53474">
    <property type="entry name" value="alpha/beta-Hydrolases"/>
    <property type="match status" value="1"/>
</dbReference>
<accession>A0ABX5YSI9</accession>
<evidence type="ECO:0000313" key="2">
    <source>
        <dbReference type="EMBL" id="QEG18721.1"/>
    </source>
</evidence>
<dbReference type="GeneID" id="98649072"/>
<organism evidence="2 3">
    <name type="scientific">Gimesia maris</name>
    <dbReference type="NCBI Taxonomy" id="122"/>
    <lineage>
        <taxon>Bacteria</taxon>
        <taxon>Pseudomonadati</taxon>
        <taxon>Planctomycetota</taxon>
        <taxon>Planctomycetia</taxon>
        <taxon>Planctomycetales</taxon>
        <taxon>Planctomycetaceae</taxon>
        <taxon>Gimesia</taxon>
    </lineage>
</organism>
<dbReference type="Gene3D" id="3.40.50.1820">
    <property type="entry name" value="alpha/beta hydrolase"/>
    <property type="match status" value="1"/>
</dbReference>
<dbReference type="EMBL" id="CP042910">
    <property type="protein sequence ID" value="QEG18721.1"/>
    <property type="molecule type" value="Genomic_DNA"/>
</dbReference>
<keyword evidence="1" id="KW-0732">Signal</keyword>
<keyword evidence="3" id="KW-1185">Reference proteome</keyword>
<evidence type="ECO:0000256" key="1">
    <source>
        <dbReference type="SAM" id="SignalP"/>
    </source>
</evidence>
<evidence type="ECO:0008006" key="4">
    <source>
        <dbReference type="Google" id="ProtNLM"/>
    </source>
</evidence>
<evidence type="ECO:0000313" key="3">
    <source>
        <dbReference type="Proteomes" id="UP000322887"/>
    </source>
</evidence>
<proteinExistence type="predicted"/>
<dbReference type="InterPro" id="IPR029058">
    <property type="entry name" value="AB_hydrolase_fold"/>
</dbReference>
<name>A0ABX5YSI9_9PLAN</name>